<reference evidence="2 3" key="1">
    <citation type="journal article" date="2020" name="Mol. Plant">
        <title>The Chromosome-Based Rubber Tree Genome Provides New Insights into Spurge Genome Evolution and Rubber Biosynthesis.</title>
        <authorList>
            <person name="Liu J."/>
            <person name="Shi C."/>
            <person name="Shi C.C."/>
            <person name="Li W."/>
            <person name="Zhang Q.J."/>
            <person name="Zhang Y."/>
            <person name="Li K."/>
            <person name="Lu H.F."/>
            <person name="Shi C."/>
            <person name="Zhu S.T."/>
            <person name="Xiao Z.Y."/>
            <person name="Nan H."/>
            <person name="Yue Y."/>
            <person name="Zhu X.G."/>
            <person name="Wu Y."/>
            <person name="Hong X.N."/>
            <person name="Fan G.Y."/>
            <person name="Tong Y."/>
            <person name="Zhang D."/>
            <person name="Mao C.L."/>
            <person name="Liu Y.L."/>
            <person name="Hao S.J."/>
            <person name="Liu W.Q."/>
            <person name="Lv M.Q."/>
            <person name="Zhang H.B."/>
            <person name="Liu Y."/>
            <person name="Hu-Tang G.R."/>
            <person name="Wang J.P."/>
            <person name="Wang J.H."/>
            <person name="Sun Y.H."/>
            <person name="Ni S.B."/>
            <person name="Chen W.B."/>
            <person name="Zhang X.C."/>
            <person name="Jiao Y.N."/>
            <person name="Eichler E.E."/>
            <person name="Li G.H."/>
            <person name="Liu X."/>
            <person name="Gao L.Z."/>
        </authorList>
    </citation>
    <scope>NUCLEOTIDE SEQUENCE [LARGE SCALE GENOMIC DNA]</scope>
    <source>
        <strain evidence="3">cv. GT1</strain>
        <tissue evidence="2">Leaf</tissue>
    </source>
</reference>
<name>A0A6A6NB25_HEVBR</name>
<feature type="compositionally biased region" description="Polar residues" evidence="1">
    <location>
        <begin position="87"/>
        <end position="102"/>
    </location>
</feature>
<sequence>MGCFLSKNSTQEDQLTDTGDGSKFNAQQSAPSSLHLSTGSQSSFPRENQRYGQRQSAAPSASQNYEGYGQRQSASSSSFPEEIQSHAPVSQNYQVHRQPQLPKTTGQFLNKLTYSFWSSLYGIC</sequence>
<accession>A0A6A6NB25</accession>
<feature type="compositionally biased region" description="Low complexity" evidence="1">
    <location>
        <begin position="32"/>
        <end position="43"/>
    </location>
</feature>
<feature type="compositionally biased region" description="Polar residues" evidence="1">
    <location>
        <begin position="44"/>
        <end position="79"/>
    </location>
</feature>
<evidence type="ECO:0000313" key="3">
    <source>
        <dbReference type="Proteomes" id="UP000467840"/>
    </source>
</evidence>
<comment type="caution">
    <text evidence="2">The sequence shown here is derived from an EMBL/GenBank/DDBJ whole genome shotgun (WGS) entry which is preliminary data.</text>
</comment>
<dbReference type="Proteomes" id="UP000467840">
    <property type="component" value="Chromosome 11"/>
</dbReference>
<dbReference type="AlphaFoldDB" id="A0A6A6NB25"/>
<feature type="region of interest" description="Disordered" evidence="1">
    <location>
        <begin position="1"/>
        <end position="102"/>
    </location>
</feature>
<feature type="compositionally biased region" description="Polar residues" evidence="1">
    <location>
        <begin position="1"/>
        <end position="31"/>
    </location>
</feature>
<proteinExistence type="predicted"/>
<organism evidence="2 3">
    <name type="scientific">Hevea brasiliensis</name>
    <name type="common">Para rubber tree</name>
    <name type="synonym">Siphonia brasiliensis</name>
    <dbReference type="NCBI Taxonomy" id="3981"/>
    <lineage>
        <taxon>Eukaryota</taxon>
        <taxon>Viridiplantae</taxon>
        <taxon>Streptophyta</taxon>
        <taxon>Embryophyta</taxon>
        <taxon>Tracheophyta</taxon>
        <taxon>Spermatophyta</taxon>
        <taxon>Magnoliopsida</taxon>
        <taxon>eudicotyledons</taxon>
        <taxon>Gunneridae</taxon>
        <taxon>Pentapetalae</taxon>
        <taxon>rosids</taxon>
        <taxon>fabids</taxon>
        <taxon>Malpighiales</taxon>
        <taxon>Euphorbiaceae</taxon>
        <taxon>Crotonoideae</taxon>
        <taxon>Micrandreae</taxon>
        <taxon>Hevea</taxon>
    </lineage>
</organism>
<evidence type="ECO:0000313" key="2">
    <source>
        <dbReference type="EMBL" id="KAF2323381.1"/>
    </source>
</evidence>
<gene>
    <name evidence="2" type="ORF">GH714_035022</name>
</gene>
<keyword evidence="3" id="KW-1185">Reference proteome</keyword>
<evidence type="ECO:0000256" key="1">
    <source>
        <dbReference type="SAM" id="MobiDB-lite"/>
    </source>
</evidence>
<dbReference type="EMBL" id="JAAGAX010000002">
    <property type="protein sequence ID" value="KAF2323381.1"/>
    <property type="molecule type" value="Genomic_DNA"/>
</dbReference>
<protein>
    <submittedName>
        <fullName evidence="2">Uncharacterized protein</fullName>
    </submittedName>
</protein>